<evidence type="ECO:0000313" key="2">
    <source>
        <dbReference type="Proteomes" id="UP000237684"/>
    </source>
</evidence>
<gene>
    <name evidence="1" type="ORF">B1R32_10439</name>
</gene>
<accession>A0A2S8SUS7</accession>
<reference evidence="1 2" key="1">
    <citation type="journal article" date="2018" name="Syst. Appl. Microbiol.">
        <title>Abditibacterium utsteinense sp. nov., the first cultivated member of candidate phylum FBP, isolated from ice-free Antarctic soil samples.</title>
        <authorList>
            <person name="Tahon G."/>
            <person name="Tytgat B."/>
            <person name="Lebbe L."/>
            <person name="Carlier A."/>
            <person name="Willems A."/>
        </authorList>
    </citation>
    <scope>NUCLEOTIDE SEQUENCE [LARGE SCALE GENOMIC DNA]</scope>
    <source>
        <strain evidence="1 2">LMG 29911</strain>
    </source>
</reference>
<protein>
    <submittedName>
        <fullName evidence="1">Uncharacterized protein</fullName>
    </submittedName>
</protein>
<comment type="caution">
    <text evidence="1">The sequence shown here is derived from an EMBL/GenBank/DDBJ whole genome shotgun (WGS) entry which is preliminary data.</text>
</comment>
<dbReference type="Proteomes" id="UP000237684">
    <property type="component" value="Unassembled WGS sequence"/>
</dbReference>
<dbReference type="AlphaFoldDB" id="A0A2S8SUS7"/>
<dbReference type="EMBL" id="NIGF01000004">
    <property type="protein sequence ID" value="PQV64546.1"/>
    <property type="molecule type" value="Genomic_DNA"/>
</dbReference>
<evidence type="ECO:0000313" key="1">
    <source>
        <dbReference type="EMBL" id="PQV64546.1"/>
    </source>
</evidence>
<keyword evidence="2" id="KW-1185">Reference proteome</keyword>
<proteinExistence type="predicted"/>
<name>A0A2S8SUS7_9BACT</name>
<sequence>MARLQRTLHAIKAQSFQETDVLEGACFYLRFLQLRTDLLNKYPIQSEKAKQIEGLRLGIGSWNFGNGIFEQRKVAGRGRHFSADFGGFNIT</sequence>
<organism evidence="1 2">
    <name type="scientific">Abditibacterium utsteinense</name>
    <dbReference type="NCBI Taxonomy" id="1960156"/>
    <lineage>
        <taxon>Bacteria</taxon>
        <taxon>Pseudomonadati</taxon>
        <taxon>Abditibacteriota</taxon>
        <taxon>Abditibacteriia</taxon>
        <taxon>Abditibacteriales</taxon>
        <taxon>Abditibacteriaceae</taxon>
        <taxon>Abditibacterium</taxon>
    </lineage>
</organism>
<dbReference type="InParanoid" id="A0A2S8SUS7"/>